<keyword evidence="2" id="KW-0689">Ribosomal protein</keyword>
<evidence type="ECO:0000313" key="6">
    <source>
        <dbReference type="Proteomes" id="UP001642483"/>
    </source>
</evidence>
<dbReference type="Proteomes" id="UP001642483">
    <property type="component" value="Unassembled WGS sequence"/>
</dbReference>
<organism evidence="5 6">
    <name type="scientific">Clavelina lepadiformis</name>
    <name type="common">Light-bulb sea squirt</name>
    <name type="synonym">Ascidia lepadiformis</name>
    <dbReference type="NCBI Taxonomy" id="159417"/>
    <lineage>
        <taxon>Eukaryota</taxon>
        <taxon>Metazoa</taxon>
        <taxon>Chordata</taxon>
        <taxon>Tunicata</taxon>
        <taxon>Ascidiacea</taxon>
        <taxon>Aplousobranchia</taxon>
        <taxon>Clavelinidae</taxon>
        <taxon>Clavelina</taxon>
    </lineage>
</organism>
<comment type="similarity">
    <text evidence="1">Belongs to the universal ribosomal protein uS12 family.</text>
</comment>
<dbReference type="EMBL" id="CAWYQH010000013">
    <property type="protein sequence ID" value="CAK8675226.1"/>
    <property type="molecule type" value="Genomic_DNA"/>
</dbReference>
<comment type="caution">
    <text evidence="5">The sequence shown here is derived from an EMBL/GenBank/DDBJ whole genome shotgun (WGS) entry which is preliminary data.</text>
</comment>
<protein>
    <recommendedName>
        <fullName evidence="4">Small ribosomal subunit protein uS12m</fullName>
    </recommendedName>
</protein>
<evidence type="ECO:0000256" key="3">
    <source>
        <dbReference type="ARBA" id="ARBA00023274"/>
    </source>
</evidence>
<evidence type="ECO:0000313" key="5">
    <source>
        <dbReference type="EMBL" id="CAK8675226.1"/>
    </source>
</evidence>
<dbReference type="InterPro" id="IPR006032">
    <property type="entry name" value="Ribosomal_uS12"/>
</dbReference>
<reference evidence="5 6" key="1">
    <citation type="submission" date="2024-02" db="EMBL/GenBank/DDBJ databases">
        <authorList>
            <person name="Daric V."/>
            <person name="Darras S."/>
        </authorList>
    </citation>
    <scope>NUCLEOTIDE SEQUENCE [LARGE SCALE GENOMIC DNA]</scope>
</reference>
<dbReference type="Pfam" id="PF00164">
    <property type="entry name" value="Ribosom_S12_S23"/>
    <property type="match status" value="1"/>
</dbReference>
<name>A0ABP0F753_CLALP</name>
<proteinExistence type="inferred from homology"/>
<dbReference type="PRINTS" id="PR01034">
    <property type="entry name" value="RIBOSOMALS12"/>
</dbReference>
<evidence type="ECO:0000256" key="2">
    <source>
        <dbReference type="ARBA" id="ARBA00022980"/>
    </source>
</evidence>
<dbReference type="PANTHER" id="PTHR11652">
    <property type="entry name" value="30S RIBOSOMAL PROTEIN S12 FAMILY MEMBER"/>
    <property type="match status" value="1"/>
</dbReference>
<evidence type="ECO:0000256" key="4">
    <source>
        <dbReference type="ARBA" id="ARBA00035248"/>
    </source>
</evidence>
<dbReference type="PROSITE" id="PS00055">
    <property type="entry name" value="RIBOSOMAL_S12"/>
    <property type="match status" value="1"/>
</dbReference>
<gene>
    <name evidence="5" type="ORF">CVLEPA_LOCUS4827</name>
</gene>
<dbReference type="CDD" id="cd03368">
    <property type="entry name" value="Ribosomal_S12"/>
    <property type="match status" value="1"/>
</dbReference>
<keyword evidence="6" id="KW-1185">Reference proteome</keyword>
<dbReference type="SUPFAM" id="SSF50249">
    <property type="entry name" value="Nucleic acid-binding proteins"/>
    <property type="match status" value="1"/>
</dbReference>
<evidence type="ECO:0000256" key="1">
    <source>
        <dbReference type="ARBA" id="ARBA00005657"/>
    </source>
</evidence>
<dbReference type="NCBIfam" id="TIGR00981">
    <property type="entry name" value="rpsL_bact"/>
    <property type="match status" value="1"/>
</dbReference>
<sequence length="228" mass="26272">MKELLNLGRLYRYISSWNSAAQHGNTSRSLSMFQTRSNYVKASHHRRKFLTQDFCTSARHLIMKPYSGLSMLIARPTHSLLSVPKPSISCNFPCSLPIFCVPRQPISTSGIDSDEYKYFHSIDQMFMKKGDKILKRKKRNKMFGKPQIRGVVLKCMIRKPKKPNSANRRCCKLRLSNGKVVIAWIPGEGHNLQEHHVVLVDGKRKRDLYGVHYRVIRGKYDCAHVVKG</sequence>
<dbReference type="Gene3D" id="2.40.50.140">
    <property type="entry name" value="Nucleic acid-binding proteins"/>
    <property type="match status" value="1"/>
</dbReference>
<accession>A0ABP0F753</accession>
<dbReference type="InterPro" id="IPR005679">
    <property type="entry name" value="Ribosomal_uS12_bac"/>
</dbReference>
<keyword evidence="3" id="KW-0687">Ribonucleoprotein</keyword>
<dbReference type="InterPro" id="IPR012340">
    <property type="entry name" value="NA-bd_OB-fold"/>
</dbReference>